<dbReference type="Proteomes" id="UP000661607">
    <property type="component" value="Unassembled WGS sequence"/>
</dbReference>
<name>A0ABR9KIL1_9ACTN</name>
<sequence length="399" mass="44919">MSETTLPIGSIPDSALTDPYPFYEQLRAAGRVHRMQTPIGLEAWFVPHYEDARTLLIDPRFSKAVHHSDAGDRKGESSFANNMVSTDPPEHTRLRKLVQKAFTHRRTELLRPRVQEFTDQILDTIEKRGRADLMEDFAFPLPMMVIGELLGLPPEDLADLREKTVFFFLEESYDGSPVERFREKQAGIGEYVRKLIEHKRSTSGDDLIHGLIEARDGENRLSERELVATVMLLIFAGFLTTVNLITNGLHALLVNRDQLALLAARPELIDSAVEEFLRYESSLALIEGHATEDIDVGGTTIPADSLIIVPVHSVNRDPAVFPDPNRLDITRSPNPHLAFSHGLHHCLGAPLARLEAQVAINTVLRRFPDLTLDCAPEDVAWHRDFFSRSLRALPVRLAR</sequence>
<keyword evidence="2" id="KW-0479">Metal-binding</keyword>
<dbReference type="InterPro" id="IPR002397">
    <property type="entry name" value="Cyt_P450_B"/>
</dbReference>
<protein>
    <submittedName>
        <fullName evidence="4">Cytochrome P450</fullName>
    </submittedName>
</protein>
<dbReference type="PRINTS" id="PR00359">
    <property type="entry name" value="BP450"/>
</dbReference>
<dbReference type="CDD" id="cd11029">
    <property type="entry name" value="CYP107-like"/>
    <property type="match status" value="1"/>
</dbReference>
<evidence type="ECO:0000256" key="2">
    <source>
        <dbReference type="RuleBase" id="RU000461"/>
    </source>
</evidence>
<reference evidence="4 5" key="1">
    <citation type="submission" date="2020-10" db="EMBL/GenBank/DDBJ databases">
        <title>Sequencing the genomes of 1000 actinobacteria strains.</title>
        <authorList>
            <person name="Klenk H.-P."/>
        </authorList>
    </citation>
    <scope>NUCLEOTIDE SEQUENCE [LARGE SCALE GENOMIC DNA]</scope>
    <source>
        <strain evidence="4 5">DSM 43748</strain>
    </source>
</reference>
<keyword evidence="2" id="KW-0408">Iron</keyword>
<dbReference type="PANTHER" id="PTHR46696:SF1">
    <property type="entry name" value="CYTOCHROME P450 YJIB-RELATED"/>
    <property type="match status" value="1"/>
</dbReference>
<organism evidence="4 5">
    <name type="scientific">Nonomuraea africana</name>
    <dbReference type="NCBI Taxonomy" id="46171"/>
    <lineage>
        <taxon>Bacteria</taxon>
        <taxon>Bacillati</taxon>
        <taxon>Actinomycetota</taxon>
        <taxon>Actinomycetes</taxon>
        <taxon>Streptosporangiales</taxon>
        <taxon>Streptosporangiaceae</taxon>
        <taxon>Nonomuraea</taxon>
    </lineage>
</organism>
<comment type="similarity">
    <text evidence="1 2">Belongs to the cytochrome P450 family.</text>
</comment>
<gene>
    <name evidence="4" type="ORF">H4W81_004642</name>
</gene>
<dbReference type="SUPFAM" id="SSF48264">
    <property type="entry name" value="Cytochrome P450"/>
    <property type="match status" value="1"/>
</dbReference>
<keyword evidence="2" id="KW-0349">Heme</keyword>
<dbReference type="EMBL" id="JADBEF010000001">
    <property type="protein sequence ID" value="MBE1561863.1"/>
    <property type="molecule type" value="Genomic_DNA"/>
</dbReference>
<feature type="compositionally biased region" description="Basic and acidic residues" evidence="3">
    <location>
        <begin position="67"/>
        <end position="76"/>
    </location>
</feature>
<feature type="region of interest" description="Disordered" evidence="3">
    <location>
        <begin position="67"/>
        <end position="88"/>
    </location>
</feature>
<dbReference type="InterPro" id="IPR036396">
    <property type="entry name" value="Cyt_P450_sf"/>
</dbReference>
<keyword evidence="5" id="KW-1185">Reference proteome</keyword>
<keyword evidence="2" id="KW-0560">Oxidoreductase</keyword>
<proteinExistence type="inferred from homology"/>
<evidence type="ECO:0000313" key="4">
    <source>
        <dbReference type="EMBL" id="MBE1561863.1"/>
    </source>
</evidence>
<keyword evidence="2" id="KW-0503">Monooxygenase</keyword>
<dbReference type="Gene3D" id="1.10.630.10">
    <property type="entry name" value="Cytochrome P450"/>
    <property type="match status" value="1"/>
</dbReference>
<evidence type="ECO:0000313" key="5">
    <source>
        <dbReference type="Proteomes" id="UP000661607"/>
    </source>
</evidence>
<dbReference type="InterPro" id="IPR001128">
    <property type="entry name" value="Cyt_P450"/>
</dbReference>
<dbReference type="PANTHER" id="PTHR46696">
    <property type="entry name" value="P450, PUTATIVE (EUROFUNG)-RELATED"/>
    <property type="match status" value="1"/>
</dbReference>
<comment type="caution">
    <text evidence="4">The sequence shown here is derived from an EMBL/GenBank/DDBJ whole genome shotgun (WGS) entry which is preliminary data.</text>
</comment>
<dbReference type="Pfam" id="PF00067">
    <property type="entry name" value="p450"/>
    <property type="match status" value="1"/>
</dbReference>
<dbReference type="PROSITE" id="PS00086">
    <property type="entry name" value="CYTOCHROME_P450"/>
    <property type="match status" value="1"/>
</dbReference>
<evidence type="ECO:0000256" key="3">
    <source>
        <dbReference type="SAM" id="MobiDB-lite"/>
    </source>
</evidence>
<accession>A0ABR9KIL1</accession>
<evidence type="ECO:0000256" key="1">
    <source>
        <dbReference type="ARBA" id="ARBA00010617"/>
    </source>
</evidence>
<dbReference type="InterPro" id="IPR017972">
    <property type="entry name" value="Cyt_P450_CS"/>
</dbReference>
<dbReference type="RefSeq" id="WP_192776714.1">
    <property type="nucleotide sequence ID" value="NZ_BAAASY010000011.1"/>
</dbReference>